<reference evidence="4 5" key="1">
    <citation type="submission" date="2019-02" db="EMBL/GenBank/DDBJ databases">
        <title>Haloarcula mannanilyticum sp. nov., a mannan degrading haloarchaeon isolated from commercial salt.</title>
        <authorList>
            <person name="Enomoto S."/>
            <person name="Shimane Y."/>
            <person name="Kamekura M."/>
            <person name="Ito T."/>
            <person name="Moriya O."/>
            <person name="Ihara K."/>
            <person name="Takahashi-Ando N."/>
            <person name="Fukushima Y."/>
            <person name="Yoshida Y."/>
            <person name="Usama R."/>
            <person name="Takai K."/>
            <person name="Minegishi H."/>
        </authorList>
    </citation>
    <scope>NUCLEOTIDE SEQUENCE [LARGE SCALE GENOMIC DNA]</scope>
    <source>
        <strain evidence="4 5">MD130-1</strain>
    </source>
</reference>
<dbReference type="PROSITE" id="PS51819">
    <property type="entry name" value="VOC"/>
    <property type="match status" value="1"/>
</dbReference>
<proteinExistence type="inferred from homology"/>
<dbReference type="GO" id="GO:0046872">
    <property type="term" value="F:metal ion binding"/>
    <property type="evidence" value="ECO:0007669"/>
    <property type="project" value="UniProtKB-KW"/>
</dbReference>
<dbReference type="RefSeq" id="WP_137682146.1">
    <property type="nucleotide sequence ID" value="NZ_BIXZ01000001.1"/>
</dbReference>
<dbReference type="Proteomes" id="UP000304382">
    <property type="component" value="Unassembled WGS sequence"/>
</dbReference>
<gene>
    <name evidence="4" type="ORF">Harman_03870</name>
</gene>
<dbReference type="InterPro" id="IPR017515">
    <property type="entry name" value="MeMalonyl-CoA_epimerase"/>
</dbReference>
<dbReference type="PANTHER" id="PTHR43048:SF3">
    <property type="entry name" value="METHYLMALONYL-COA EPIMERASE, MITOCHONDRIAL"/>
    <property type="match status" value="1"/>
</dbReference>
<dbReference type="SUPFAM" id="SSF54593">
    <property type="entry name" value="Glyoxalase/Bleomycin resistance protein/Dihydroxybiphenyl dioxygenase"/>
    <property type="match status" value="1"/>
</dbReference>
<keyword evidence="2" id="KW-0479">Metal-binding</keyword>
<dbReference type="InterPro" id="IPR029068">
    <property type="entry name" value="Glyas_Bleomycin-R_OHBP_Dase"/>
</dbReference>
<dbReference type="Gene3D" id="3.10.180.10">
    <property type="entry name" value="2,3-Dihydroxybiphenyl 1,2-Dioxygenase, domain 1"/>
    <property type="match status" value="1"/>
</dbReference>
<keyword evidence="5" id="KW-1185">Reference proteome</keyword>
<dbReference type="EMBL" id="BIXZ01000001">
    <property type="protein sequence ID" value="GCF12452.1"/>
    <property type="molecule type" value="Genomic_DNA"/>
</dbReference>
<sequence length="129" mass="13792">MKFDHAGIATDDADPLAELFADAFGAPVVHEETFDSLQVTFLDMGNGYFELLEPLPDADGAIPRYLDSNGPGIHHVALETDDIAAALEAVSDCGIDLIDEEPRPGAWGHDVAFLHPKTTGGVLVELVEH</sequence>
<dbReference type="AlphaFoldDB" id="A0A4C2EDP4"/>
<evidence type="ECO:0000256" key="2">
    <source>
        <dbReference type="ARBA" id="ARBA00022723"/>
    </source>
</evidence>
<dbReference type="GO" id="GO:0046491">
    <property type="term" value="P:L-methylmalonyl-CoA metabolic process"/>
    <property type="evidence" value="ECO:0007669"/>
    <property type="project" value="TreeGrafter"/>
</dbReference>
<accession>A0A4C2EDP4</accession>
<evidence type="ECO:0000313" key="4">
    <source>
        <dbReference type="EMBL" id="GCF12452.1"/>
    </source>
</evidence>
<dbReference type="CDD" id="cd07249">
    <property type="entry name" value="MMCE"/>
    <property type="match status" value="1"/>
</dbReference>
<dbReference type="NCBIfam" id="TIGR03081">
    <property type="entry name" value="metmalonyl_epim"/>
    <property type="match status" value="1"/>
</dbReference>
<dbReference type="InterPro" id="IPR051785">
    <property type="entry name" value="MMCE/EMCE_epimerase"/>
</dbReference>
<evidence type="ECO:0000259" key="3">
    <source>
        <dbReference type="PROSITE" id="PS51819"/>
    </source>
</evidence>
<evidence type="ECO:0000256" key="1">
    <source>
        <dbReference type="ARBA" id="ARBA00009308"/>
    </source>
</evidence>
<organism evidence="4 5">
    <name type="scientific">Haloarcula mannanilytica</name>
    <dbReference type="NCBI Taxonomy" id="2509225"/>
    <lineage>
        <taxon>Archaea</taxon>
        <taxon>Methanobacteriati</taxon>
        <taxon>Methanobacteriota</taxon>
        <taxon>Stenosarchaea group</taxon>
        <taxon>Halobacteria</taxon>
        <taxon>Halobacteriales</taxon>
        <taxon>Haloarculaceae</taxon>
        <taxon>Haloarcula</taxon>
    </lineage>
</organism>
<name>A0A4C2EDP4_9EURY</name>
<protein>
    <submittedName>
        <fullName evidence="4">Methylmalonyl-CoA epimerase</fullName>
    </submittedName>
</protein>
<evidence type="ECO:0000313" key="5">
    <source>
        <dbReference type="Proteomes" id="UP000304382"/>
    </source>
</evidence>
<feature type="domain" description="VOC" evidence="3">
    <location>
        <begin position="2"/>
        <end position="129"/>
    </location>
</feature>
<dbReference type="InterPro" id="IPR037523">
    <property type="entry name" value="VOC_core"/>
</dbReference>
<dbReference type="GO" id="GO:0004493">
    <property type="term" value="F:methylmalonyl-CoA epimerase activity"/>
    <property type="evidence" value="ECO:0007669"/>
    <property type="project" value="TreeGrafter"/>
</dbReference>
<dbReference type="Pfam" id="PF13669">
    <property type="entry name" value="Glyoxalase_4"/>
    <property type="match status" value="1"/>
</dbReference>
<comment type="caution">
    <text evidence="4">The sequence shown here is derived from an EMBL/GenBank/DDBJ whole genome shotgun (WGS) entry which is preliminary data.</text>
</comment>
<dbReference type="OrthoDB" id="6161at2157"/>
<dbReference type="PANTHER" id="PTHR43048">
    <property type="entry name" value="METHYLMALONYL-COA EPIMERASE"/>
    <property type="match status" value="1"/>
</dbReference>
<comment type="similarity">
    <text evidence="1">Belongs to the methylmalonyl-CoA epimerase family.</text>
</comment>